<comment type="caution">
    <text evidence="5">The sequence shown here is derived from an EMBL/GenBank/DDBJ whole genome shotgun (WGS) entry which is preliminary data.</text>
</comment>
<dbReference type="InterPro" id="IPR051489">
    <property type="entry name" value="ADAM_Metalloproteinase"/>
</dbReference>
<keyword evidence="6" id="KW-1185">Reference proteome</keyword>
<accession>A0A443HM92</accession>
<dbReference type="GO" id="GO:0005886">
    <property type="term" value="C:plasma membrane"/>
    <property type="evidence" value="ECO:0007669"/>
    <property type="project" value="TreeGrafter"/>
</dbReference>
<feature type="binding site" evidence="1">
    <location>
        <position position="407"/>
    </location>
    <ligand>
        <name>Zn(2+)</name>
        <dbReference type="ChEBI" id="CHEBI:29105"/>
        <note>catalytic</note>
    </ligand>
</feature>
<feature type="active site" evidence="1">
    <location>
        <position position="408"/>
    </location>
</feature>
<dbReference type="PANTHER" id="PTHR45702">
    <property type="entry name" value="ADAM10/ADAM17 METALLOPEPTIDASE FAMILY MEMBER"/>
    <property type="match status" value="1"/>
</dbReference>
<keyword evidence="2" id="KW-0472">Membrane</keyword>
<dbReference type="InterPro" id="IPR024079">
    <property type="entry name" value="MetalloPept_cat_dom_sf"/>
</dbReference>
<dbReference type="GO" id="GO:0046872">
    <property type="term" value="F:metal ion binding"/>
    <property type="evidence" value="ECO:0007669"/>
    <property type="project" value="UniProtKB-KW"/>
</dbReference>
<dbReference type="Gene3D" id="4.10.70.10">
    <property type="entry name" value="Disintegrin domain"/>
    <property type="match status" value="1"/>
</dbReference>
<dbReference type="RefSeq" id="XP_028482583.1">
    <property type="nucleotide sequence ID" value="XM_028631290.1"/>
</dbReference>
<dbReference type="SUPFAM" id="SSF55486">
    <property type="entry name" value="Metalloproteases ('zincins'), catalytic domain"/>
    <property type="match status" value="1"/>
</dbReference>
<evidence type="ECO:0000256" key="3">
    <source>
        <dbReference type="SAM" id="SignalP"/>
    </source>
</evidence>
<keyword evidence="2" id="KW-1133">Transmembrane helix</keyword>
<feature type="binding site" evidence="1">
    <location>
        <position position="417"/>
    </location>
    <ligand>
        <name>Zn(2+)</name>
        <dbReference type="ChEBI" id="CHEBI:29105"/>
        <note>catalytic</note>
    </ligand>
</feature>
<keyword evidence="1" id="KW-0479">Metal-binding</keyword>
<dbReference type="InterPro" id="IPR034028">
    <property type="entry name" value="ZnMc_ADAM_fungal"/>
</dbReference>
<proteinExistence type="predicted"/>
<evidence type="ECO:0000256" key="1">
    <source>
        <dbReference type="PROSITE-ProRule" id="PRU00276"/>
    </source>
</evidence>
<dbReference type="InterPro" id="IPR036436">
    <property type="entry name" value="Disintegrin_dom_sf"/>
</dbReference>
<dbReference type="CDD" id="cd04271">
    <property type="entry name" value="ZnMc_ADAM_fungal"/>
    <property type="match status" value="1"/>
</dbReference>
<dbReference type="GeneID" id="39600567"/>
<evidence type="ECO:0000259" key="4">
    <source>
        <dbReference type="PROSITE" id="PS50215"/>
    </source>
</evidence>
<dbReference type="AlphaFoldDB" id="A0A443HM92"/>
<name>A0A443HM92_BYSSP</name>
<evidence type="ECO:0000313" key="6">
    <source>
        <dbReference type="Proteomes" id="UP000283841"/>
    </source>
</evidence>
<feature type="transmembrane region" description="Helical" evidence="2">
    <location>
        <begin position="555"/>
        <end position="581"/>
    </location>
</feature>
<dbReference type="PANTHER" id="PTHR45702:SF2">
    <property type="entry name" value="KUZBANIAN, ISOFORM A"/>
    <property type="match status" value="1"/>
</dbReference>
<comment type="caution">
    <text evidence="1">Lacks conserved residue(s) required for the propagation of feature annotation.</text>
</comment>
<dbReference type="GO" id="GO:0004222">
    <property type="term" value="F:metalloendopeptidase activity"/>
    <property type="evidence" value="ECO:0007669"/>
    <property type="project" value="InterPro"/>
</dbReference>
<keyword evidence="2" id="KW-0812">Transmembrane</keyword>
<dbReference type="VEuPathDB" id="FungiDB:C8Q69DRAFT_476844"/>
<dbReference type="GO" id="GO:0006509">
    <property type="term" value="P:membrane protein ectodomain proteolysis"/>
    <property type="evidence" value="ECO:0007669"/>
    <property type="project" value="TreeGrafter"/>
</dbReference>
<feature type="binding site" evidence="1">
    <location>
        <position position="411"/>
    </location>
    <ligand>
        <name>Zn(2+)</name>
        <dbReference type="ChEBI" id="CHEBI:29105"/>
        <note>catalytic</note>
    </ligand>
</feature>
<feature type="signal peptide" evidence="3">
    <location>
        <begin position="1"/>
        <end position="23"/>
    </location>
</feature>
<dbReference type="EMBL" id="RCNU01000011">
    <property type="protein sequence ID" value="RWQ92938.1"/>
    <property type="molecule type" value="Genomic_DNA"/>
</dbReference>
<feature type="domain" description="Peptidase M12B" evidence="4">
    <location>
        <begin position="259"/>
        <end position="467"/>
    </location>
</feature>
<feature type="chain" id="PRO_5019460555" evidence="3">
    <location>
        <begin position="24"/>
        <end position="623"/>
    </location>
</feature>
<dbReference type="PROSITE" id="PS50215">
    <property type="entry name" value="ADAM_MEPRO"/>
    <property type="match status" value="1"/>
</dbReference>
<organism evidence="5 6">
    <name type="scientific">Byssochlamys spectabilis</name>
    <name type="common">Paecilomyces variotii</name>
    <dbReference type="NCBI Taxonomy" id="264951"/>
    <lineage>
        <taxon>Eukaryota</taxon>
        <taxon>Fungi</taxon>
        <taxon>Dikarya</taxon>
        <taxon>Ascomycota</taxon>
        <taxon>Pezizomycotina</taxon>
        <taxon>Eurotiomycetes</taxon>
        <taxon>Eurotiomycetidae</taxon>
        <taxon>Eurotiales</taxon>
        <taxon>Thermoascaceae</taxon>
        <taxon>Paecilomyces</taxon>
    </lineage>
</organism>
<dbReference type="Proteomes" id="UP000283841">
    <property type="component" value="Unassembled WGS sequence"/>
</dbReference>
<reference evidence="5 6" key="1">
    <citation type="journal article" date="2018" name="Front. Microbiol.">
        <title>Genomic and genetic insights into a cosmopolitan fungus, Paecilomyces variotii (Eurotiales).</title>
        <authorList>
            <person name="Urquhart A.S."/>
            <person name="Mondo S.J."/>
            <person name="Makela M.R."/>
            <person name="Hane J.K."/>
            <person name="Wiebenga A."/>
            <person name="He G."/>
            <person name="Mihaltcheva S."/>
            <person name="Pangilinan J."/>
            <person name="Lipzen A."/>
            <person name="Barry K."/>
            <person name="de Vries R.P."/>
            <person name="Grigoriev I.V."/>
            <person name="Idnurm A."/>
        </authorList>
    </citation>
    <scope>NUCLEOTIDE SEQUENCE [LARGE SCALE GENOMIC DNA]</scope>
    <source>
        <strain evidence="5 6">CBS 101075</strain>
    </source>
</reference>
<protein>
    <submittedName>
        <fullName evidence="5">Metallo-peptidase family M12-domain-containing protein</fullName>
    </submittedName>
</protein>
<dbReference type="Gene3D" id="3.40.390.10">
    <property type="entry name" value="Collagenase (Catalytic Domain)"/>
    <property type="match status" value="1"/>
</dbReference>
<evidence type="ECO:0000256" key="2">
    <source>
        <dbReference type="SAM" id="Phobius"/>
    </source>
</evidence>
<keyword evidence="1" id="KW-0862">Zinc</keyword>
<evidence type="ECO:0000313" key="5">
    <source>
        <dbReference type="EMBL" id="RWQ92938.1"/>
    </source>
</evidence>
<dbReference type="STRING" id="264951.A0A443HM92"/>
<sequence>MEILRFLVVVIGATLLFPEYARPFDITQSEYEDTNNHLLALQDVIIEPTSYRVDAYSDFNITFRLAPSYQTITLKLQPSLDIIAPDAYIRHLDKDGRSVHGGPIERSAHKVFKGIVFVEAKEGKLNVGWARIYMIRHGAKPLFEGTFTVYHEQYHVQLASTYSQFTRGLDRPGLRLRHRGPRQDDYIIAYRITDGDNTETKRSQDESICRVNTSPASTYADTETSELNDSLFTRQWGSPQYNDFRDHIGGTAGCPTSHRTALIGIVTDCTYTASFISADAAHQNIVNVVNSASEIFERSFNISLQIQNITISDPECPRTAPDNAPWNLPCAASDLQQRLNLFSSWRGSINDDLAYWTLMTSCPTGGEVGVAWVGQLCSPHSSRWNSQSETGASVVVRTSTEWQVFAHESGHIFGAIHDCESSTCARYSEGQCCPLSTSTCDAGGRYLMNPVSSRRLSQFSPCTIGNVCYMMGNNYIRTSCLREGGNNTTSTRSQCGNGIVEPGEDCDCGGDDSCQDAYGNCCNGRTCGYTNSCGTDSSGTNDGGDSSVPWVDDHLSLVIGLAAGIGGGLLLLILACAIISCRQRQLKRKARQKIMPLVLAQDMRPVVATVSPQAARPATQVSN</sequence>
<dbReference type="Pfam" id="PF13688">
    <property type="entry name" value="Reprolysin_5"/>
    <property type="match status" value="1"/>
</dbReference>
<keyword evidence="3" id="KW-0732">Signal</keyword>
<dbReference type="InterPro" id="IPR001590">
    <property type="entry name" value="Peptidase_M12B"/>
</dbReference>
<gene>
    <name evidence="5" type="ORF">C8Q69DRAFT_476844</name>
</gene>